<feature type="region of interest" description="Disordered" evidence="1">
    <location>
        <begin position="135"/>
        <end position="229"/>
    </location>
</feature>
<organism evidence="2 3">
    <name type="scientific">Eruca vesicaria subsp. sativa</name>
    <name type="common">Garden rocket</name>
    <name type="synonym">Eruca sativa</name>
    <dbReference type="NCBI Taxonomy" id="29727"/>
    <lineage>
        <taxon>Eukaryota</taxon>
        <taxon>Viridiplantae</taxon>
        <taxon>Streptophyta</taxon>
        <taxon>Embryophyta</taxon>
        <taxon>Tracheophyta</taxon>
        <taxon>Spermatophyta</taxon>
        <taxon>Magnoliopsida</taxon>
        <taxon>eudicotyledons</taxon>
        <taxon>Gunneridae</taxon>
        <taxon>Pentapetalae</taxon>
        <taxon>rosids</taxon>
        <taxon>malvids</taxon>
        <taxon>Brassicales</taxon>
        <taxon>Brassicaceae</taxon>
        <taxon>Brassiceae</taxon>
        <taxon>Eruca</taxon>
    </lineage>
</organism>
<dbReference type="EMBL" id="CAKOAT010126154">
    <property type="protein sequence ID" value="CAH8334528.1"/>
    <property type="molecule type" value="Genomic_DNA"/>
</dbReference>
<proteinExistence type="predicted"/>
<evidence type="ECO:0000256" key="1">
    <source>
        <dbReference type="SAM" id="MobiDB-lite"/>
    </source>
</evidence>
<protein>
    <submittedName>
        <fullName evidence="2">Uncharacterized protein</fullName>
    </submittedName>
</protein>
<reference evidence="2 3" key="1">
    <citation type="submission" date="2022-03" db="EMBL/GenBank/DDBJ databases">
        <authorList>
            <person name="Macdonald S."/>
            <person name="Ahmed S."/>
            <person name="Newling K."/>
        </authorList>
    </citation>
    <scope>NUCLEOTIDE SEQUENCE [LARGE SCALE GENOMIC DNA]</scope>
</reference>
<feature type="compositionally biased region" description="Basic and acidic residues" evidence="1">
    <location>
        <begin position="135"/>
        <end position="171"/>
    </location>
</feature>
<accession>A0ABC8JT07</accession>
<keyword evidence="3" id="KW-1185">Reference proteome</keyword>
<evidence type="ECO:0000313" key="2">
    <source>
        <dbReference type="EMBL" id="CAH8334528.1"/>
    </source>
</evidence>
<evidence type="ECO:0000313" key="3">
    <source>
        <dbReference type="Proteomes" id="UP001642260"/>
    </source>
</evidence>
<name>A0ABC8JT07_ERUVS</name>
<gene>
    <name evidence="2" type="ORF">ERUC_LOCUS13241</name>
</gene>
<feature type="compositionally biased region" description="Basic and acidic residues" evidence="1">
    <location>
        <begin position="184"/>
        <end position="198"/>
    </location>
</feature>
<comment type="caution">
    <text evidence="2">The sequence shown here is derived from an EMBL/GenBank/DDBJ whole genome shotgun (WGS) entry which is preliminary data.</text>
</comment>
<dbReference type="AlphaFoldDB" id="A0ABC8JT07"/>
<dbReference type="Proteomes" id="UP001642260">
    <property type="component" value="Unassembled WGS sequence"/>
</dbReference>
<sequence>MSPATSGALSDYGVNLDLTDAFLDRKQFDYHLFYELVAWRKRHPSPANILLILRHCEEGLAGVLHAYPKLGYNLLLACPLYNSLRAYPAFASIKTRFPWLLLAKGEYEAHPNRFVGQAALEELVVAIDQATLEDKDGNEDKRKGSGREETEERKRAGTDDETLTRGKRERSTSPFHRNSRKRKLSPERASATRHDEGSNARGSGEEPNEEDAEEALGAKKKEESSFELSGKLAEETNRYRANILLTANPALTLRNVGICTALQ</sequence>